<dbReference type="EC" id="2.2.1.1" evidence="5"/>
<evidence type="ECO:0000256" key="3">
    <source>
        <dbReference type="ARBA" id="ARBA00023052"/>
    </source>
</evidence>
<dbReference type="Pfam" id="PF00456">
    <property type="entry name" value="Transketolase_N"/>
    <property type="match status" value="1"/>
</dbReference>
<dbReference type="GO" id="GO:0004802">
    <property type="term" value="F:transketolase activity"/>
    <property type="evidence" value="ECO:0007669"/>
    <property type="project" value="UniProtKB-EC"/>
</dbReference>
<dbReference type="Gene3D" id="3.40.50.970">
    <property type="match status" value="1"/>
</dbReference>
<comment type="cofactor">
    <cofactor evidence="1">
        <name>thiamine diphosphate</name>
        <dbReference type="ChEBI" id="CHEBI:58937"/>
    </cofactor>
</comment>
<name>A0ABU0GMM0_9CELL</name>
<evidence type="ECO:0000313" key="6">
    <source>
        <dbReference type="Proteomes" id="UP001240250"/>
    </source>
</evidence>
<comment type="caution">
    <text evidence="5">The sequence shown here is derived from an EMBL/GenBank/DDBJ whole genome shotgun (WGS) entry which is preliminary data.</text>
</comment>
<dbReference type="InterPro" id="IPR029061">
    <property type="entry name" value="THDP-binding"/>
</dbReference>
<dbReference type="SUPFAM" id="SSF52518">
    <property type="entry name" value="Thiamin diphosphate-binding fold (THDP-binding)"/>
    <property type="match status" value="1"/>
</dbReference>
<sequence>MSTSPPLTDRLPDTLLRHLTRVTGDEKHDAAAQSTLDVLWVLHDQVLRLDPWSERDRFLLSKGHGPASYYAVLATKGLIPASWLDDLAGAGSPLGHHPDRLLVPPVEISSGSLGHGLPIAVGLARGLDIAGAPGRVVVLVGDAELDEGSNHEAIAVAGRWGLGRLACVVVDNDSATLGWPGGIVTRFQGEGWTGAVVDTADHDALRVHGDRPHVTVVRTARKGA</sequence>
<proteinExistence type="inferred from homology"/>
<dbReference type="RefSeq" id="WP_233421202.1">
    <property type="nucleotide sequence ID" value="NZ_JAUSVM010000001.1"/>
</dbReference>
<evidence type="ECO:0000313" key="5">
    <source>
        <dbReference type="EMBL" id="MDQ0426604.1"/>
    </source>
</evidence>
<comment type="similarity">
    <text evidence="2">Belongs to the transketolase family.</text>
</comment>
<keyword evidence="6" id="KW-1185">Reference proteome</keyword>
<dbReference type="PANTHER" id="PTHR47514">
    <property type="entry name" value="TRANSKETOLASE N-TERMINAL SECTION-RELATED"/>
    <property type="match status" value="1"/>
</dbReference>
<dbReference type="InterPro" id="IPR005474">
    <property type="entry name" value="Transketolase_N"/>
</dbReference>
<keyword evidence="5" id="KW-0808">Transferase</keyword>
<gene>
    <name evidence="5" type="ORF">JO380_002985</name>
</gene>
<dbReference type="EMBL" id="JAUSVM010000001">
    <property type="protein sequence ID" value="MDQ0426604.1"/>
    <property type="molecule type" value="Genomic_DNA"/>
</dbReference>
<evidence type="ECO:0000256" key="2">
    <source>
        <dbReference type="ARBA" id="ARBA00007131"/>
    </source>
</evidence>
<keyword evidence="3" id="KW-0786">Thiamine pyrophosphate</keyword>
<evidence type="ECO:0000256" key="1">
    <source>
        <dbReference type="ARBA" id="ARBA00001964"/>
    </source>
</evidence>
<evidence type="ECO:0000259" key="4">
    <source>
        <dbReference type="Pfam" id="PF00456"/>
    </source>
</evidence>
<accession>A0ABU0GMM0</accession>
<dbReference type="Proteomes" id="UP001240250">
    <property type="component" value="Unassembled WGS sequence"/>
</dbReference>
<protein>
    <submittedName>
        <fullName evidence="5">Transketolase</fullName>
        <ecNumber evidence="5">2.2.1.1</ecNumber>
    </submittedName>
</protein>
<dbReference type="PANTHER" id="PTHR47514:SF1">
    <property type="entry name" value="TRANSKETOLASE N-TERMINAL SECTION-RELATED"/>
    <property type="match status" value="1"/>
</dbReference>
<reference evidence="5 6" key="1">
    <citation type="submission" date="2023-07" db="EMBL/GenBank/DDBJ databases">
        <title>Sequencing the genomes of 1000 actinobacteria strains.</title>
        <authorList>
            <person name="Klenk H.-P."/>
        </authorList>
    </citation>
    <scope>NUCLEOTIDE SEQUENCE [LARGE SCALE GENOMIC DNA]</scope>
    <source>
        <strain evidence="5 6">DSM 14785</strain>
    </source>
</reference>
<feature type="domain" description="Transketolase N-terminal" evidence="4">
    <location>
        <begin position="28"/>
        <end position="206"/>
    </location>
</feature>
<organism evidence="5 6">
    <name type="scientific">Cellulomonas iranensis</name>
    <dbReference type="NCBI Taxonomy" id="76862"/>
    <lineage>
        <taxon>Bacteria</taxon>
        <taxon>Bacillati</taxon>
        <taxon>Actinomycetota</taxon>
        <taxon>Actinomycetes</taxon>
        <taxon>Micrococcales</taxon>
        <taxon>Cellulomonadaceae</taxon>
        <taxon>Cellulomonas</taxon>
    </lineage>
</organism>